<evidence type="ECO:0000259" key="11">
    <source>
        <dbReference type="Pfam" id="PF18755"/>
    </source>
</evidence>
<feature type="domain" description="DNA methylase N-4/N-6" evidence="10">
    <location>
        <begin position="67"/>
        <end position="287"/>
    </location>
</feature>
<evidence type="ECO:0000256" key="4">
    <source>
        <dbReference type="ARBA" id="ARBA00022691"/>
    </source>
</evidence>
<dbReference type="GO" id="GO:0008170">
    <property type="term" value="F:N-methyltransferase activity"/>
    <property type="evidence" value="ECO:0007669"/>
    <property type="project" value="InterPro"/>
</dbReference>
<dbReference type="GO" id="GO:0006260">
    <property type="term" value="P:DNA replication"/>
    <property type="evidence" value="ECO:0007669"/>
    <property type="project" value="UniProtKB-KW"/>
</dbReference>
<dbReference type="Gene3D" id="3.40.50.150">
    <property type="entry name" value="Vaccinia Virus protein VP39"/>
    <property type="match status" value="1"/>
</dbReference>
<dbReference type="GO" id="GO:0005737">
    <property type="term" value="C:cytoplasm"/>
    <property type="evidence" value="ECO:0007669"/>
    <property type="project" value="TreeGrafter"/>
</dbReference>
<protein>
    <recommendedName>
        <fullName evidence="8">Methyltransferase</fullName>
        <ecNumber evidence="8">2.1.1.-</ecNumber>
    </recommendedName>
</protein>
<dbReference type="PROSITE" id="PS00092">
    <property type="entry name" value="N6_MTASE"/>
    <property type="match status" value="1"/>
</dbReference>
<keyword evidence="4" id="KW-0949">S-adenosyl-L-methionine</keyword>
<dbReference type="GO" id="GO:0003677">
    <property type="term" value="F:DNA binding"/>
    <property type="evidence" value="ECO:0007669"/>
    <property type="project" value="UniProtKB-KW"/>
</dbReference>
<dbReference type="Pfam" id="PF01555">
    <property type="entry name" value="N6_N4_Mtase"/>
    <property type="match status" value="1"/>
</dbReference>
<dbReference type="InterPro" id="IPR040843">
    <property type="entry name" value="RAMA"/>
</dbReference>
<dbReference type="RefSeq" id="WP_092684594.1">
    <property type="nucleotide sequence ID" value="NZ_FNMZ01000009.1"/>
</dbReference>
<feature type="region of interest" description="Disordered" evidence="9">
    <location>
        <begin position="1"/>
        <end position="43"/>
    </location>
</feature>
<comment type="catalytic activity">
    <reaction evidence="7">
        <text>a 2'-deoxyadenosine in DNA + S-adenosyl-L-methionine = an N(6)-methyl-2'-deoxyadenosine in DNA + S-adenosyl-L-homocysteine + H(+)</text>
        <dbReference type="Rhea" id="RHEA:15197"/>
        <dbReference type="Rhea" id="RHEA-COMP:12418"/>
        <dbReference type="Rhea" id="RHEA-COMP:12419"/>
        <dbReference type="ChEBI" id="CHEBI:15378"/>
        <dbReference type="ChEBI" id="CHEBI:57856"/>
        <dbReference type="ChEBI" id="CHEBI:59789"/>
        <dbReference type="ChEBI" id="CHEBI:90615"/>
        <dbReference type="ChEBI" id="CHEBI:90616"/>
        <dbReference type="EC" id="2.1.1.72"/>
    </reaction>
</comment>
<evidence type="ECO:0000256" key="5">
    <source>
        <dbReference type="ARBA" id="ARBA00022705"/>
    </source>
</evidence>
<dbReference type="PANTHER" id="PTHR13370">
    <property type="entry name" value="RNA METHYLASE-RELATED"/>
    <property type="match status" value="1"/>
</dbReference>
<name>A0A1H3E8N9_9RHOB</name>
<keyword evidence="2 12" id="KW-0489">Methyltransferase</keyword>
<dbReference type="PANTHER" id="PTHR13370:SF3">
    <property type="entry name" value="TRNA (GUANINE(10)-N2)-METHYLTRANSFERASE HOMOLOG"/>
    <property type="match status" value="1"/>
</dbReference>
<gene>
    <name evidence="12" type="ORF">SAMN05444336_109113</name>
</gene>
<evidence type="ECO:0000313" key="13">
    <source>
        <dbReference type="Proteomes" id="UP000199118"/>
    </source>
</evidence>
<keyword evidence="13" id="KW-1185">Reference proteome</keyword>
<evidence type="ECO:0000256" key="7">
    <source>
        <dbReference type="ARBA" id="ARBA00047942"/>
    </source>
</evidence>
<dbReference type="PRINTS" id="PR00508">
    <property type="entry name" value="S21N4MTFRASE"/>
</dbReference>
<evidence type="ECO:0000256" key="6">
    <source>
        <dbReference type="ARBA" id="ARBA00023125"/>
    </source>
</evidence>
<evidence type="ECO:0000313" key="12">
    <source>
        <dbReference type="EMBL" id="SDX75025.1"/>
    </source>
</evidence>
<dbReference type="GO" id="GO:0032259">
    <property type="term" value="P:methylation"/>
    <property type="evidence" value="ECO:0007669"/>
    <property type="project" value="UniProtKB-KW"/>
</dbReference>
<organism evidence="12 13">
    <name type="scientific">Albimonas donghaensis</name>
    <dbReference type="NCBI Taxonomy" id="356660"/>
    <lineage>
        <taxon>Bacteria</taxon>
        <taxon>Pseudomonadati</taxon>
        <taxon>Pseudomonadota</taxon>
        <taxon>Alphaproteobacteria</taxon>
        <taxon>Rhodobacterales</taxon>
        <taxon>Paracoccaceae</taxon>
        <taxon>Albimonas</taxon>
    </lineage>
</organism>
<dbReference type="InterPro" id="IPR029063">
    <property type="entry name" value="SAM-dependent_MTases_sf"/>
</dbReference>
<feature type="compositionally biased region" description="Pro residues" evidence="9">
    <location>
        <begin position="11"/>
        <end position="21"/>
    </location>
</feature>
<evidence type="ECO:0000256" key="2">
    <source>
        <dbReference type="ARBA" id="ARBA00022603"/>
    </source>
</evidence>
<dbReference type="EMBL" id="FNMZ01000009">
    <property type="protein sequence ID" value="SDX75025.1"/>
    <property type="molecule type" value="Genomic_DNA"/>
</dbReference>
<keyword evidence="3" id="KW-0808">Transferase</keyword>
<keyword evidence="5" id="KW-0235">DNA replication</keyword>
<evidence type="ECO:0000256" key="1">
    <source>
        <dbReference type="ARBA" id="ARBA00006594"/>
    </source>
</evidence>
<dbReference type="AlphaFoldDB" id="A0A1H3E8N9"/>
<dbReference type="Pfam" id="PF18755">
    <property type="entry name" value="RAMA"/>
    <property type="match status" value="1"/>
</dbReference>
<proteinExistence type="inferred from homology"/>
<accession>A0A1H3E8N9</accession>
<evidence type="ECO:0000256" key="3">
    <source>
        <dbReference type="ARBA" id="ARBA00022679"/>
    </source>
</evidence>
<dbReference type="OrthoDB" id="9800801at2"/>
<dbReference type="FunFam" id="3.40.50.150:FF:000276">
    <property type="entry name" value="Methyltransferase"/>
    <property type="match status" value="1"/>
</dbReference>
<dbReference type="STRING" id="356660.SAMN05444336_109113"/>
<dbReference type="InterPro" id="IPR002052">
    <property type="entry name" value="DNA_methylase_N6_adenine_CS"/>
</dbReference>
<dbReference type="Proteomes" id="UP000199118">
    <property type="component" value="Unassembled WGS sequence"/>
</dbReference>
<dbReference type="EC" id="2.1.1.-" evidence="8"/>
<comment type="similarity">
    <text evidence="1 8">Belongs to the N(4)/N(6)-methyltransferase family.</text>
</comment>
<evidence type="ECO:0000256" key="8">
    <source>
        <dbReference type="RuleBase" id="RU362026"/>
    </source>
</evidence>
<dbReference type="SUPFAM" id="SSF53335">
    <property type="entry name" value="S-adenosyl-L-methionine-dependent methyltransferases"/>
    <property type="match status" value="1"/>
</dbReference>
<sequence length="400" mass="43986">MSASDSAGLPAPNPIATPAPKPRVARVAPKPRPSKRPRRVAPGELPLGQILAGDCIKQMNALPEGSVDMIFADPPYNLQLKGDLHRPDNSKVDAVDDAWDRFDGFSAYDRFSRAWLKAARRVLKPGGTLWVIGSYHNIFRVGSALQDEGYWVLNDIIWRKSNPMPNFRGRRFTNAHETLIWAARDEGGKYDFNYEALKSLNDGVQMRSDWVLPICSGAERLKGEDGKKAHPTQKPEALLHRVILGTTQPGAVILDPFFGSGTTGAAAKRLGRAWIGIEQDVTYRKVARARIDAVRPYDMESLRVSASRRQAPRIPFGQVLERGLLTPGQMLTSGNGRHRAKVRADGTLVAHDVSGSIHQVGAALEGAPSCNGWTYWHFEGPAGRAPIDLLRQQLIAELDS</sequence>
<reference evidence="12 13" key="1">
    <citation type="submission" date="2016-10" db="EMBL/GenBank/DDBJ databases">
        <authorList>
            <person name="de Groot N.N."/>
        </authorList>
    </citation>
    <scope>NUCLEOTIDE SEQUENCE [LARGE SCALE GENOMIC DNA]</scope>
    <source>
        <strain evidence="12 13">DSM 17890</strain>
    </source>
</reference>
<keyword evidence="6" id="KW-0238">DNA-binding</keyword>
<dbReference type="GO" id="GO:0009007">
    <property type="term" value="F:site-specific DNA-methyltransferase (adenine-specific) activity"/>
    <property type="evidence" value="ECO:0007669"/>
    <property type="project" value="UniProtKB-EC"/>
</dbReference>
<feature type="domain" description="RAMA" evidence="11">
    <location>
        <begin position="298"/>
        <end position="398"/>
    </location>
</feature>
<dbReference type="InterPro" id="IPR002941">
    <property type="entry name" value="DNA_methylase_N4/N6"/>
</dbReference>
<evidence type="ECO:0000256" key="9">
    <source>
        <dbReference type="SAM" id="MobiDB-lite"/>
    </source>
</evidence>
<dbReference type="InterPro" id="IPR001091">
    <property type="entry name" value="RM_Methyltransferase"/>
</dbReference>
<evidence type="ECO:0000259" key="10">
    <source>
        <dbReference type="Pfam" id="PF01555"/>
    </source>
</evidence>